<comment type="similarity">
    <text evidence="1">Belongs to the short-chain dehydrogenases/reductases (SDR) family.</text>
</comment>
<dbReference type="Pfam" id="PF00106">
    <property type="entry name" value="adh_short"/>
    <property type="match status" value="1"/>
</dbReference>
<dbReference type="EMBL" id="CP000542">
    <property type="protein sequence ID" value="ABM56624.1"/>
    <property type="molecule type" value="Genomic_DNA"/>
</dbReference>
<dbReference type="Proteomes" id="UP000000374">
    <property type="component" value="Chromosome"/>
</dbReference>
<protein>
    <submittedName>
        <fullName evidence="3">Short-chain dehydrogenase/reductase SDR</fullName>
    </submittedName>
</protein>
<dbReference type="CDD" id="cd05337">
    <property type="entry name" value="BKR_1_SDR_c"/>
    <property type="match status" value="1"/>
</dbReference>
<evidence type="ECO:0000313" key="3">
    <source>
        <dbReference type="EMBL" id="ABM56624.1"/>
    </source>
</evidence>
<dbReference type="SUPFAM" id="SSF51735">
    <property type="entry name" value="NAD(P)-binding Rossmann-fold domains"/>
    <property type="match status" value="1"/>
</dbReference>
<dbReference type="GO" id="GO:0016491">
    <property type="term" value="F:oxidoreductase activity"/>
    <property type="evidence" value="ECO:0007669"/>
    <property type="project" value="UniProtKB-KW"/>
</dbReference>
<keyword evidence="4" id="KW-1185">Reference proteome</keyword>
<evidence type="ECO:0000256" key="2">
    <source>
        <dbReference type="ARBA" id="ARBA00023002"/>
    </source>
</evidence>
<accession>A1WG67</accession>
<name>A1WG67_VEREI</name>
<dbReference type="PANTHER" id="PTHR43669">
    <property type="entry name" value="5-KETO-D-GLUCONATE 5-REDUCTASE"/>
    <property type="match status" value="1"/>
</dbReference>
<keyword evidence="2" id="KW-0560">Oxidoreductase</keyword>
<dbReference type="Gene3D" id="3.40.50.720">
    <property type="entry name" value="NAD(P)-binding Rossmann-like Domain"/>
    <property type="match status" value="1"/>
</dbReference>
<reference evidence="4" key="1">
    <citation type="submission" date="2006-12" db="EMBL/GenBank/DDBJ databases">
        <title>Complete sequence of chromosome 1 of Verminephrobacter eiseniae EF01-2.</title>
        <authorList>
            <person name="Copeland A."/>
            <person name="Lucas S."/>
            <person name="Lapidus A."/>
            <person name="Barry K."/>
            <person name="Detter J.C."/>
            <person name="Glavina del Rio T."/>
            <person name="Dalin E."/>
            <person name="Tice H."/>
            <person name="Pitluck S."/>
            <person name="Chertkov O."/>
            <person name="Brettin T."/>
            <person name="Bruce D."/>
            <person name="Han C."/>
            <person name="Tapia R."/>
            <person name="Gilna P."/>
            <person name="Schmutz J."/>
            <person name="Larimer F."/>
            <person name="Land M."/>
            <person name="Hauser L."/>
            <person name="Kyrpides N."/>
            <person name="Kim E."/>
            <person name="Stahl D."/>
            <person name="Richardson P."/>
        </authorList>
    </citation>
    <scope>NUCLEOTIDE SEQUENCE [LARGE SCALE GENOMIC DNA]</scope>
    <source>
        <strain evidence="4">EF01-2</strain>
    </source>
</reference>
<dbReference type="InterPro" id="IPR036291">
    <property type="entry name" value="NAD(P)-bd_dom_sf"/>
</dbReference>
<organism evidence="3 4">
    <name type="scientific">Verminephrobacter eiseniae (strain EF01-2)</name>
    <dbReference type="NCBI Taxonomy" id="391735"/>
    <lineage>
        <taxon>Bacteria</taxon>
        <taxon>Pseudomonadati</taxon>
        <taxon>Pseudomonadota</taxon>
        <taxon>Betaproteobacteria</taxon>
        <taxon>Burkholderiales</taxon>
        <taxon>Comamonadaceae</taxon>
        <taxon>Verminephrobacter</taxon>
    </lineage>
</organism>
<evidence type="ECO:0000256" key="1">
    <source>
        <dbReference type="ARBA" id="ARBA00006484"/>
    </source>
</evidence>
<dbReference type="KEGG" id="vei:Veis_0844"/>
<dbReference type="PANTHER" id="PTHR43669:SF3">
    <property type="entry name" value="ALCOHOL DEHYDROGENASE, PUTATIVE (AFU_ORTHOLOGUE AFUA_3G03445)-RELATED"/>
    <property type="match status" value="1"/>
</dbReference>
<sequence>MERTAIVTGASRGIGQATALALAAEGFDIAAVAWRDTERLAALVAEVEKLGRRCQSFDCDIGDLAAHAPLLDAVARACGAVHCLVNNAGVSVLRRGDLLDVAADSYDRCFDVNTRGTFFLTQAVARRMVAAPETPAGLHRSIVFVTSSNAVAATPERGEYCMSKIASHMAARLYALRLAASGIAVYEVQPGLILTGMTAPSKEKYDGLIKQGMTATPRWGLPEDVARVIRTMAAGLLPYTVGQEIRVDGGLLISRF</sequence>
<dbReference type="HOGENOM" id="CLU_010194_1_3_4"/>
<dbReference type="NCBIfam" id="NF009386">
    <property type="entry name" value="PRK12745.1"/>
    <property type="match status" value="1"/>
</dbReference>
<dbReference type="STRING" id="391735.Veis_0844"/>
<dbReference type="FunFam" id="3.40.50.720:FF:000084">
    <property type="entry name" value="Short-chain dehydrogenase reductase"/>
    <property type="match status" value="1"/>
</dbReference>
<proteinExistence type="inferred from homology"/>
<dbReference type="InterPro" id="IPR002347">
    <property type="entry name" value="SDR_fam"/>
</dbReference>
<dbReference type="GeneID" id="76459527"/>
<dbReference type="eggNOG" id="COG1028">
    <property type="taxonomic scope" value="Bacteria"/>
</dbReference>
<dbReference type="AlphaFoldDB" id="A1WG67"/>
<gene>
    <name evidence="3" type="ordered locus">Veis_0844</name>
</gene>
<dbReference type="OrthoDB" id="9806974at2"/>
<dbReference type="PRINTS" id="PR00081">
    <property type="entry name" value="GDHRDH"/>
</dbReference>
<dbReference type="RefSeq" id="WP_011808638.1">
    <property type="nucleotide sequence ID" value="NC_008786.1"/>
</dbReference>
<evidence type="ECO:0000313" key="4">
    <source>
        <dbReference type="Proteomes" id="UP000000374"/>
    </source>
</evidence>